<feature type="compositionally biased region" description="Basic residues" evidence="1">
    <location>
        <begin position="1"/>
        <end position="11"/>
    </location>
</feature>
<evidence type="ECO:0000256" key="1">
    <source>
        <dbReference type="SAM" id="MobiDB-lite"/>
    </source>
</evidence>
<comment type="caution">
    <text evidence="2">The sequence shown here is derived from an EMBL/GenBank/DDBJ whole genome shotgun (WGS) entry which is preliminary data.</text>
</comment>
<organism evidence="2">
    <name type="scientific">Tanacetum cinerariifolium</name>
    <name type="common">Dalmatian daisy</name>
    <name type="synonym">Chrysanthemum cinerariifolium</name>
    <dbReference type="NCBI Taxonomy" id="118510"/>
    <lineage>
        <taxon>Eukaryota</taxon>
        <taxon>Viridiplantae</taxon>
        <taxon>Streptophyta</taxon>
        <taxon>Embryophyta</taxon>
        <taxon>Tracheophyta</taxon>
        <taxon>Spermatophyta</taxon>
        <taxon>Magnoliopsida</taxon>
        <taxon>eudicotyledons</taxon>
        <taxon>Gunneridae</taxon>
        <taxon>Pentapetalae</taxon>
        <taxon>asterids</taxon>
        <taxon>campanulids</taxon>
        <taxon>Asterales</taxon>
        <taxon>Asteraceae</taxon>
        <taxon>Asteroideae</taxon>
        <taxon>Anthemideae</taxon>
        <taxon>Anthemidinae</taxon>
        <taxon>Tanacetum</taxon>
    </lineage>
</organism>
<dbReference type="AlphaFoldDB" id="A0A699KI58"/>
<proteinExistence type="predicted"/>
<name>A0A699KI58_TANCI</name>
<accession>A0A699KI58</accession>
<feature type="compositionally biased region" description="Basic and acidic residues" evidence="1">
    <location>
        <begin position="65"/>
        <end position="75"/>
    </location>
</feature>
<dbReference type="EMBL" id="BKCJ010512906">
    <property type="protein sequence ID" value="GFA91298.1"/>
    <property type="molecule type" value="Genomic_DNA"/>
</dbReference>
<feature type="compositionally biased region" description="Polar residues" evidence="1">
    <location>
        <begin position="30"/>
        <end position="42"/>
    </location>
</feature>
<protein>
    <submittedName>
        <fullName evidence="2">Uncharacterized protein</fullName>
    </submittedName>
</protein>
<reference evidence="2" key="1">
    <citation type="journal article" date="2019" name="Sci. Rep.">
        <title>Draft genome of Tanacetum cinerariifolium, the natural source of mosquito coil.</title>
        <authorList>
            <person name="Yamashiro T."/>
            <person name="Shiraishi A."/>
            <person name="Satake H."/>
            <person name="Nakayama K."/>
        </authorList>
    </citation>
    <scope>NUCLEOTIDE SEQUENCE</scope>
</reference>
<feature type="non-terminal residue" evidence="2">
    <location>
        <position position="1"/>
    </location>
</feature>
<feature type="region of interest" description="Disordered" evidence="1">
    <location>
        <begin position="56"/>
        <end position="88"/>
    </location>
</feature>
<feature type="region of interest" description="Disordered" evidence="1">
    <location>
        <begin position="1"/>
        <end position="42"/>
    </location>
</feature>
<sequence>VAKKKESKKRGKNEGGSSRAKKRKGPEGTKSASAGSGHVSSPISFRTVALVNQVISLQSGDDDGEPRAPNDELRLASHSPHGSVNESC</sequence>
<evidence type="ECO:0000313" key="2">
    <source>
        <dbReference type="EMBL" id="GFA91298.1"/>
    </source>
</evidence>
<gene>
    <name evidence="2" type="ORF">Tci_663270</name>
</gene>